<dbReference type="AlphaFoldDB" id="A0AA41T4G9"/>
<dbReference type="EMBL" id="JAATJV010388120">
    <property type="protein sequence ID" value="MBZ3883560.1"/>
    <property type="molecule type" value="Genomic_DNA"/>
</dbReference>
<sequence length="122" mass="13244">MWVRQPGGAEPQERVQGLVPRGGGGCDGGAGPRSPPSGDEGKMSLSGIKTKLKFLASIFDKKQERLHIVSWELDELHCQFLVPLLAPPGSPHSPHPPLTLHCNFTESYPSSSYGLWTPMTQL</sequence>
<evidence type="ECO:0000313" key="2">
    <source>
        <dbReference type="EMBL" id="MBZ3883560.1"/>
    </source>
</evidence>
<dbReference type="SUPFAM" id="SSF54495">
    <property type="entry name" value="UBC-like"/>
    <property type="match status" value="1"/>
</dbReference>
<proteinExistence type="predicted"/>
<accession>A0AA41T4G9</accession>
<protein>
    <submittedName>
        <fullName evidence="2">Ubiquitin-conjugating enzyme E2 Q2</fullName>
    </submittedName>
</protein>
<evidence type="ECO:0000256" key="1">
    <source>
        <dbReference type="SAM" id="MobiDB-lite"/>
    </source>
</evidence>
<dbReference type="InterPro" id="IPR016135">
    <property type="entry name" value="UBQ-conjugating_enzyme/RWD"/>
</dbReference>
<feature type="compositionally biased region" description="Gly residues" evidence="1">
    <location>
        <begin position="20"/>
        <end position="31"/>
    </location>
</feature>
<name>A0AA41T4G9_SCICA</name>
<feature type="region of interest" description="Disordered" evidence="1">
    <location>
        <begin position="1"/>
        <end position="44"/>
    </location>
</feature>
<reference evidence="2" key="1">
    <citation type="submission" date="2020-03" db="EMBL/GenBank/DDBJ databases">
        <title>Studies in the Genomics of Life Span.</title>
        <authorList>
            <person name="Glass D."/>
        </authorList>
    </citation>
    <scope>NUCLEOTIDE SEQUENCE</scope>
    <source>
        <strain evidence="2">SUZIE</strain>
        <tissue evidence="2">Muscle</tissue>
    </source>
</reference>
<evidence type="ECO:0000313" key="3">
    <source>
        <dbReference type="Proteomes" id="UP001166674"/>
    </source>
</evidence>
<organism evidence="2 3">
    <name type="scientific">Sciurus carolinensis</name>
    <name type="common">Eastern gray squirrel</name>
    <dbReference type="NCBI Taxonomy" id="30640"/>
    <lineage>
        <taxon>Eukaryota</taxon>
        <taxon>Metazoa</taxon>
        <taxon>Chordata</taxon>
        <taxon>Craniata</taxon>
        <taxon>Vertebrata</taxon>
        <taxon>Euteleostomi</taxon>
        <taxon>Mammalia</taxon>
        <taxon>Eutheria</taxon>
        <taxon>Euarchontoglires</taxon>
        <taxon>Glires</taxon>
        <taxon>Rodentia</taxon>
        <taxon>Sciuromorpha</taxon>
        <taxon>Sciuridae</taxon>
        <taxon>Sciurinae</taxon>
        <taxon>Sciurini</taxon>
        <taxon>Sciurus</taxon>
    </lineage>
</organism>
<gene>
    <name evidence="2" type="ORF">SUZIE_173550</name>
</gene>
<comment type="caution">
    <text evidence="2">The sequence shown here is derived from an EMBL/GenBank/DDBJ whole genome shotgun (WGS) entry which is preliminary data.</text>
</comment>
<dbReference type="Proteomes" id="UP001166674">
    <property type="component" value="Unassembled WGS sequence"/>
</dbReference>
<keyword evidence="3" id="KW-1185">Reference proteome</keyword>